<evidence type="ECO:0000256" key="5">
    <source>
        <dbReference type="ARBA" id="ARBA00022989"/>
    </source>
</evidence>
<evidence type="ECO:0000256" key="2">
    <source>
        <dbReference type="ARBA" id="ARBA00022475"/>
    </source>
</evidence>
<protein>
    <submittedName>
        <fullName evidence="11">Methyl-accepting chemotaxis protein</fullName>
    </submittedName>
</protein>
<evidence type="ECO:0000256" key="3">
    <source>
        <dbReference type="ARBA" id="ARBA00022500"/>
    </source>
</evidence>
<evidence type="ECO:0000313" key="12">
    <source>
        <dbReference type="Proteomes" id="UP001595969"/>
    </source>
</evidence>
<evidence type="ECO:0000256" key="4">
    <source>
        <dbReference type="ARBA" id="ARBA00022692"/>
    </source>
</evidence>
<dbReference type="Proteomes" id="UP001595969">
    <property type="component" value="Unassembled WGS sequence"/>
</dbReference>
<dbReference type="Gene3D" id="1.10.287.950">
    <property type="entry name" value="Methyl-accepting chemotaxis protein"/>
    <property type="match status" value="1"/>
</dbReference>
<reference evidence="12" key="1">
    <citation type="journal article" date="2019" name="Int. J. Syst. Evol. Microbiol.">
        <title>The Global Catalogue of Microorganisms (GCM) 10K type strain sequencing project: providing services to taxonomists for standard genome sequencing and annotation.</title>
        <authorList>
            <consortium name="The Broad Institute Genomics Platform"/>
            <consortium name="The Broad Institute Genome Sequencing Center for Infectious Disease"/>
            <person name="Wu L."/>
            <person name="Ma J."/>
        </authorList>
    </citation>
    <scope>NUCLEOTIDE SEQUENCE [LARGE SCALE GENOMIC DNA]</scope>
    <source>
        <strain evidence="12">CGMCC 1.19032</strain>
    </source>
</reference>
<dbReference type="Pfam" id="PF00015">
    <property type="entry name" value="MCPsignal"/>
    <property type="match status" value="1"/>
</dbReference>
<evidence type="ECO:0000256" key="9">
    <source>
        <dbReference type="SAM" id="Phobius"/>
    </source>
</evidence>
<keyword evidence="3" id="KW-0145">Chemotaxis</keyword>
<dbReference type="EMBL" id="JBHSGS010000049">
    <property type="protein sequence ID" value="MFC4719889.1"/>
    <property type="molecule type" value="Genomic_DNA"/>
</dbReference>
<dbReference type="InterPro" id="IPR029151">
    <property type="entry name" value="Sensor-like_sf"/>
</dbReference>
<evidence type="ECO:0000256" key="6">
    <source>
        <dbReference type="ARBA" id="ARBA00023136"/>
    </source>
</evidence>
<evidence type="ECO:0000259" key="10">
    <source>
        <dbReference type="PROSITE" id="PS50111"/>
    </source>
</evidence>
<evidence type="ECO:0000313" key="11">
    <source>
        <dbReference type="EMBL" id="MFC4719889.1"/>
    </source>
</evidence>
<dbReference type="PANTHER" id="PTHR32089:SF112">
    <property type="entry name" value="LYSOZYME-LIKE PROTEIN-RELATED"/>
    <property type="match status" value="1"/>
</dbReference>
<dbReference type="Gene3D" id="6.10.340.10">
    <property type="match status" value="1"/>
</dbReference>
<dbReference type="SUPFAM" id="SSF58104">
    <property type="entry name" value="Methyl-accepting chemotaxis protein (MCP) signaling domain"/>
    <property type="match status" value="1"/>
</dbReference>
<comment type="caution">
    <text evidence="11">The sequence shown here is derived from an EMBL/GenBank/DDBJ whole genome shotgun (WGS) entry which is preliminary data.</text>
</comment>
<dbReference type="InterPro" id="IPR004089">
    <property type="entry name" value="MCPsignal_dom"/>
</dbReference>
<dbReference type="Gene3D" id="3.30.450.20">
    <property type="entry name" value="PAS domain"/>
    <property type="match status" value="1"/>
</dbReference>
<comment type="subcellular location">
    <subcellularLocation>
        <location evidence="1">Cell membrane</location>
        <topology evidence="1">Multi-pass membrane protein</topology>
    </subcellularLocation>
</comment>
<evidence type="ECO:0000256" key="8">
    <source>
        <dbReference type="PROSITE-ProRule" id="PRU00284"/>
    </source>
</evidence>
<gene>
    <name evidence="11" type="ORF">ACFO5I_09135</name>
</gene>
<sequence length="681" mass="74734">MKKRKKSIGTLIVSTLILIALVPIVTMFYSSLRTSTRLLVERNEVSQVSSAKTVLETKEALFTSTYSKIDKMINLPLFTGKFDLIAIEQALKYIGLGDSNTLQIVFTTAEGQHTSMNPTPEGYDATSRPWYQLAMDNKGHSVRTDPYQAANGSGYVNTVTRAFQNNDGEWGVLAIDLSYANVDNVVRRLTVGRTGDIQLISNTGIVISASDQAIVGTDLSENNEFKQIKESQKTADLIQVNNATTSALYFDKGTNDSTTWAIVNIGANEYANERNSFIRDSSYVLLFVMILVVLLSLVITRLVRAAIQVFSKQFELVGSGRLSIIEEATEKKKKRPSLKNAARQIARPKENGHEIHQLAYQFNQMVLAIRQLILQVKGESNHVAAMSESLLELSKQTNSATEEVAETIAGIAEVTGSQAQEAEGSVVKVQALSNVIHELMTNVSSMNEQSQASLTVNQTSVTTMDQVQSNWDVEMKQMDALVSDMNQMNTNIQDINKVIQVINDISYQTNLLALNASIEAARAGESGKGFAVVATEIRQLAEQSKTSTQEIENIIASVQKQSQQMVSQTSNSLAGGEKQTNLIQNAIASSKEVFRHNQTLIEGVAEIQQATQQIVTIQQTVLENLENISASTEENAAGTQEVSANAEEVLATMTEFIGHVDELRTISEGLRKLTNQFEITN</sequence>
<organism evidence="11 12">
    <name type="scientific">Enterococcus lemanii</name>
    <dbReference type="NCBI Taxonomy" id="1159752"/>
    <lineage>
        <taxon>Bacteria</taxon>
        <taxon>Bacillati</taxon>
        <taxon>Bacillota</taxon>
        <taxon>Bacilli</taxon>
        <taxon>Lactobacillales</taxon>
        <taxon>Enterococcaceae</taxon>
        <taxon>Enterococcus</taxon>
    </lineage>
</organism>
<keyword evidence="5 9" id="KW-1133">Transmembrane helix</keyword>
<dbReference type="PROSITE" id="PS50111">
    <property type="entry name" value="CHEMOTAXIS_TRANSDUC_2"/>
    <property type="match status" value="1"/>
</dbReference>
<dbReference type="PANTHER" id="PTHR32089">
    <property type="entry name" value="METHYL-ACCEPTING CHEMOTAXIS PROTEIN MCPB"/>
    <property type="match status" value="1"/>
</dbReference>
<feature type="transmembrane region" description="Helical" evidence="9">
    <location>
        <begin position="7"/>
        <end position="29"/>
    </location>
</feature>
<dbReference type="InterPro" id="IPR033479">
    <property type="entry name" value="dCache_1"/>
</dbReference>
<evidence type="ECO:0000256" key="1">
    <source>
        <dbReference type="ARBA" id="ARBA00004651"/>
    </source>
</evidence>
<feature type="transmembrane region" description="Helical" evidence="9">
    <location>
        <begin position="283"/>
        <end position="303"/>
    </location>
</feature>
<keyword evidence="4 9" id="KW-0812">Transmembrane</keyword>
<keyword evidence="12" id="KW-1185">Reference proteome</keyword>
<keyword evidence="2" id="KW-1003">Cell membrane</keyword>
<accession>A0ABV9MXR5</accession>
<feature type="domain" description="Methyl-accepting transducer" evidence="10">
    <location>
        <begin position="393"/>
        <end position="650"/>
    </location>
</feature>
<dbReference type="SUPFAM" id="SSF103190">
    <property type="entry name" value="Sensory domain-like"/>
    <property type="match status" value="1"/>
</dbReference>
<dbReference type="SMART" id="SM00283">
    <property type="entry name" value="MA"/>
    <property type="match status" value="1"/>
</dbReference>
<dbReference type="Pfam" id="PF02743">
    <property type="entry name" value="dCache_1"/>
    <property type="match status" value="1"/>
</dbReference>
<proteinExistence type="predicted"/>
<dbReference type="RefSeq" id="WP_204652832.1">
    <property type="nucleotide sequence ID" value="NZ_JAFBFD010000002.1"/>
</dbReference>
<evidence type="ECO:0000256" key="7">
    <source>
        <dbReference type="ARBA" id="ARBA00023224"/>
    </source>
</evidence>
<name>A0ABV9MXR5_9ENTE</name>
<keyword evidence="6 9" id="KW-0472">Membrane</keyword>
<keyword evidence="7 8" id="KW-0807">Transducer</keyword>